<gene>
    <name evidence="3" type="ORF">AURANDRAFT_67973</name>
</gene>
<dbReference type="InterPro" id="IPR014464">
    <property type="entry name" value="CvfB_fam"/>
</dbReference>
<dbReference type="InParanoid" id="F0YN33"/>
<organism evidence="4">
    <name type="scientific">Aureococcus anophagefferens</name>
    <name type="common">Harmful bloom alga</name>
    <dbReference type="NCBI Taxonomy" id="44056"/>
    <lineage>
        <taxon>Eukaryota</taxon>
        <taxon>Sar</taxon>
        <taxon>Stramenopiles</taxon>
        <taxon>Ochrophyta</taxon>
        <taxon>Pelagophyceae</taxon>
        <taxon>Pelagomonadales</taxon>
        <taxon>Pelagomonadaceae</taxon>
        <taxon>Aureococcus</taxon>
    </lineage>
</organism>
<dbReference type="SUPFAM" id="SSF54928">
    <property type="entry name" value="RNA-binding domain, RBD"/>
    <property type="match status" value="1"/>
</dbReference>
<dbReference type="RefSeq" id="XP_009041813.1">
    <property type="nucleotide sequence ID" value="XM_009043565.1"/>
</dbReference>
<evidence type="ECO:0000313" key="4">
    <source>
        <dbReference type="Proteomes" id="UP000002729"/>
    </source>
</evidence>
<dbReference type="InterPro" id="IPR000504">
    <property type="entry name" value="RRM_dom"/>
</dbReference>
<dbReference type="GO" id="GO:0003723">
    <property type="term" value="F:RNA binding"/>
    <property type="evidence" value="ECO:0007669"/>
    <property type="project" value="UniProtKB-UniRule"/>
</dbReference>
<dbReference type="PANTHER" id="PTHR37296:SF1">
    <property type="entry name" value="CONSERVED VIRULENCE FACTOR B"/>
    <property type="match status" value="1"/>
</dbReference>
<name>F0YN33_AURAN</name>
<sequence>MHRPFLTTVRPFLMLLTTQQLRRTAALQLRRPVVATRPPRRGLALHAAPRGDPRKADQCEATITGFGPLGASVEVELRDGSFERGLILQSELKYLREARRGEGAELGETLAAWAVASRDDGKLDVYLRAPTAKGKSDDAKALILEALEIHGGVLDVGDRSPSEDIAAVLPGLSKTVFKNAVGALFREGKVAPSRRETRLAAAAPAAAPDAAAPGKKFPVLFVGNIPFDSDWTDLTRALAIVADAPVRGGGLRRRNGRPAGCAHVEFGSVADATKALEKLGAATYRGRKIRVEWATDK</sequence>
<dbReference type="InterPro" id="IPR012677">
    <property type="entry name" value="Nucleotide-bd_a/b_plait_sf"/>
</dbReference>
<keyword evidence="4" id="KW-1185">Reference proteome</keyword>
<dbReference type="Gene3D" id="3.30.70.330">
    <property type="match status" value="1"/>
</dbReference>
<dbReference type="KEGG" id="aaf:AURANDRAFT_67973"/>
<evidence type="ECO:0000256" key="1">
    <source>
        <dbReference type="PROSITE-ProRule" id="PRU00176"/>
    </source>
</evidence>
<accession>F0YN33</accession>
<dbReference type="PANTHER" id="PTHR37296">
    <property type="entry name" value="CONSERVED VIRULENCE FACTOR B"/>
    <property type="match status" value="1"/>
</dbReference>
<dbReference type="InterPro" id="IPR035979">
    <property type="entry name" value="RBD_domain_sf"/>
</dbReference>
<dbReference type="Gene3D" id="1.10.10.10">
    <property type="entry name" value="Winged helix-like DNA-binding domain superfamily/Winged helix DNA-binding domain"/>
    <property type="match status" value="1"/>
</dbReference>
<dbReference type="Pfam" id="PF00076">
    <property type="entry name" value="RRM_1"/>
    <property type="match status" value="1"/>
</dbReference>
<feature type="domain" description="RRM" evidence="2">
    <location>
        <begin position="218"/>
        <end position="296"/>
    </location>
</feature>
<dbReference type="CDD" id="cd00590">
    <property type="entry name" value="RRM_SF"/>
    <property type="match status" value="1"/>
</dbReference>
<evidence type="ECO:0000259" key="2">
    <source>
        <dbReference type="PROSITE" id="PS50102"/>
    </source>
</evidence>
<dbReference type="InterPro" id="IPR040764">
    <property type="entry name" value="CvfB_WH"/>
</dbReference>
<protein>
    <recommendedName>
        <fullName evidence="2">RRM domain-containing protein</fullName>
    </recommendedName>
</protein>
<keyword evidence="1" id="KW-0694">RNA-binding</keyword>
<proteinExistence type="predicted"/>
<dbReference type="PROSITE" id="PS50102">
    <property type="entry name" value="RRM"/>
    <property type="match status" value="1"/>
</dbReference>
<dbReference type="SMART" id="SM00360">
    <property type="entry name" value="RRM"/>
    <property type="match status" value="1"/>
</dbReference>
<dbReference type="AlphaFoldDB" id="F0YN33"/>
<dbReference type="GeneID" id="20226529"/>
<dbReference type="OrthoDB" id="43714at2759"/>
<dbReference type="EMBL" id="GL833170">
    <property type="protein sequence ID" value="EGB03484.1"/>
    <property type="molecule type" value="Genomic_DNA"/>
</dbReference>
<dbReference type="InterPro" id="IPR036388">
    <property type="entry name" value="WH-like_DNA-bd_sf"/>
</dbReference>
<evidence type="ECO:0000313" key="3">
    <source>
        <dbReference type="EMBL" id="EGB03484.1"/>
    </source>
</evidence>
<dbReference type="Proteomes" id="UP000002729">
    <property type="component" value="Unassembled WGS sequence"/>
</dbReference>
<reference evidence="3 4" key="1">
    <citation type="journal article" date="2011" name="Proc. Natl. Acad. Sci. U.S.A.">
        <title>Niche of harmful alga Aureococcus anophagefferens revealed through ecogenomics.</title>
        <authorList>
            <person name="Gobler C.J."/>
            <person name="Berry D.L."/>
            <person name="Dyhrman S.T."/>
            <person name="Wilhelm S.W."/>
            <person name="Salamov A."/>
            <person name="Lobanov A.V."/>
            <person name="Zhang Y."/>
            <person name="Collier J.L."/>
            <person name="Wurch L.L."/>
            <person name="Kustka A.B."/>
            <person name="Dill B.D."/>
            <person name="Shah M."/>
            <person name="VerBerkmoes N.C."/>
            <person name="Kuo A."/>
            <person name="Terry A."/>
            <person name="Pangilinan J."/>
            <person name="Lindquist E.A."/>
            <person name="Lucas S."/>
            <person name="Paulsen I.T."/>
            <person name="Hattenrath-Lehmann T.K."/>
            <person name="Talmage S.C."/>
            <person name="Walker E.A."/>
            <person name="Koch F."/>
            <person name="Burson A.M."/>
            <person name="Marcoval M.A."/>
            <person name="Tang Y.Z."/>
            <person name="Lecleir G.R."/>
            <person name="Coyne K.J."/>
            <person name="Berg G.M."/>
            <person name="Bertrand E.M."/>
            <person name="Saito M.A."/>
            <person name="Gladyshev V.N."/>
            <person name="Grigoriev I.V."/>
        </authorList>
    </citation>
    <scope>NUCLEOTIDE SEQUENCE [LARGE SCALE GENOMIC DNA]</scope>
    <source>
        <strain evidence="4">CCMP 1984</strain>
    </source>
</reference>
<dbReference type="Pfam" id="PF17783">
    <property type="entry name" value="WHD_CvfB"/>
    <property type="match status" value="1"/>
</dbReference>
<dbReference type="eggNOG" id="ENOG502SDI4">
    <property type="taxonomic scope" value="Eukaryota"/>
</dbReference>